<dbReference type="Pfam" id="PF01368">
    <property type="entry name" value="DHH"/>
    <property type="match status" value="1"/>
</dbReference>
<dbReference type="InterPro" id="IPR004610">
    <property type="entry name" value="RecJ"/>
</dbReference>
<dbReference type="InterPro" id="IPR003156">
    <property type="entry name" value="DHHA1_dom"/>
</dbReference>
<dbReference type="EMBL" id="BAABEY010000036">
    <property type="protein sequence ID" value="GAA4447615.1"/>
    <property type="molecule type" value="Genomic_DNA"/>
</dbReference>
<evidence type="ECO:0000259" key="6">
    <source>
        <dbReference type="Pfam" id="PF01368"/>
    </source>
</evidence>
<evidence type="ECO:0000256" key="4">
    <source>
        <dbReference type="ARBA" id="ARBA00022801"/>
    </source>
</evidence>
<evidence type="ECO:0000259" key="7">
    <source>
        <dbReference type="Pfam" id="PF02272"/>
    </source>
</evidence>
<dbReference type="InterPro" id="IPR041122">
    <property type="entry name" value="RecJ_OB"/>
</dbReference>
<dbReference type="SUPFAM" id="SSF64182">
    <property type="entry name" value="DHH phosphoesterases"/>
    <property type="match status" value="1"/>
</dbReference>
<evidence type="ECO:0000259" key="8">
    <source>
        <dbReference type="Pfam" id="PF17768"/>
    </source>
</evidence>
<accession>A0ABP8MAW5</accession>
<keyword evidence="3" id="KW-0540">Nuclease</keyword>
<feature type="domain" description="DDH" evidence="6">
    <location>
        <begin position="85"/>
        <end position="233"/>
    </location>
</feature>
<dbReference type="GO" id="GO:0004527">
    <property type="term" value="F:exonuclease activity"/>
    <property type="evidence" value="ECO:0007669"/>
    <property type="project" value="UniProtKB-KW"/>
</dbReference>
<evidence type="ECO:0000256" key="5">
    <source>
        <dbReference type="ARBA" id="ARBA00022839"/>
    </source>
</evidence>
<organism evidence="9 10">
    <name type="scientific">Ravibacter arvi</name>
    <dbReference type="NCBI Taxonomy" id="2051041"/>
    <lineage>
        <taxon>Bacteria</taxon>
        <taxon>Pseudomonadati</taxon>
        <taxon>Bacteroidota</taxon>
        <taxon>Cytophagia</taxon>
        <taxon>Cytophagales</taxon>
        <taxon>Spirosomataceae</taxon>
        <taxon>Ravibacter</taxon>
    </lineage>
</organism>
<name>A0ABP8MAW5_9BACT</name>
<evidence type="ECO:0000313" key="9">
    <source>
        <dbReference type="EMBL" id="GAA4447615.1"/>
    </source>
</evidence>
<evidence type="ECO:0000256" key="1">
    <source>
        <dbReference type="ARBA" id="ARBA00005915"/>
    </source>
</evidence>
<keyword evidence="5 9" id="KW-0269">Exonuclease</keyword>
<comment type="caution">
    <text evidence="9">The sequence shown here is derived from an EMBL/GenBank/DDBJ whole genome shotgun (WGS) entry which is preliminary data.</text>
</comment>
<dbReference type="InterPro" id="IPR038763">
    <property type="entry name" value="DHH_sf"/>
</dbReference>
<dbReference type="PANTHER" id="PTHR30255:SF2">
    <property type="entry name" value="SINGLE-STRANDED-DNA-SPECIFIC EXONUCLEASE RECJ"/>
    <property type="match status" value="1"/>
</dbReference>
<protein>
    <recommendedName>
        <fullName evidence="2">Single-stranded-DNA-specific exonuclease RecJ</fullName>
    </recommendedName>
</protein>
<dbReference type="PANTHER" id="PTHR30255">
    <property type="entry name" value="SINGLE-STRANDED-DNA-SPECIFIC EXONUCLEASE RECJ"/>
    <property type="match status" value="1"/>
</dbReference>
<evidence type="ECO:0000256" key="2">
    <source>
        <dbReference type="ARBA" id="ARBA00019841"/>
    </source>
</evidence>
<sequence>MKAEKRWIIQPVADENRALREAQMEQEINVPPAISKLLVQRGIDSFEKAKHFFRPSLEDLHDPFLMRDMDLAVDRLQKAIAEGEKILVYGDYDVDGSTAVALFYGFLCRFYEAVDYYIPDRYAEGYGISWQSIDWAEQNGIGLIVALDCGIKSLDKVGEAARRGIDFIICDHHRPGDRLPAAVAVLDPKRSDCPYPYKELTGCGIGFKLAQALASARRIPADEVLAYLDLVMVSTAADIVPITGENRILAYHGLQLLNTSPRPGLKALMNVAGLAGEVNITQVVFALAPRINAAGRIKHAREAVKLLLATAVSDAEDFAIEINRYNLDRRNFDSSITDEALVMIEQDDWLRNASSTVLYQENWHKGVIGIVASRCIEHYHRPTIIFTHSNGKATGSARSVPGFDLYEAIEACAELLEQFGGHTFAAGMTLPVENVTAFRLKFDEVVRERISPEQLIPSVSVDLEISFTDITPKFYRLLKQMAPFGPENMPPVFVSHGLELYRNPYIMKEKHLKLEVHQNGTGPFTAVAFGATGFLDQLMTKKPFSLCYTLEENVFRGNRTLQLMVKDIRMSTP</sequence>
<dbReference type="Gene3D" id="3.90.1640.30">
    <property type="match status" value="1"/>
</dbReference>
<reference evidence="10" key="1">
    <citation type="journal article" date="2019" name="Int. J. Syst. Evol. Microbiol.">
        <title>The Global Catalogue of Microorganisms (GCM) 10K type strain sequencing project: providing services to taxonomists for standard genome sequencing and annotation.</title>
        <authorList>
            <consortium name="The Broad Institute Genomics Platform"/>
            <consortium name="The Broad Institute Genome Sequencing Center for Infectious Disease"/>
            <person name="Wu L."/>
            <person name="Ma J."/>
        </authorList>
    </citation>
    <scope>NUCLEOTIDE SEQUENCE [LARGE SCALE GENOMIC DNA]</scope>
    <source>
        <strain evidence="10">JCM 31920</strain>
    </source>
</reference>
<comment type="similarity">
    <text evidence="1">Belongs to the RecJ family.</text>
</comment>
<dbReference type="InterPro" id="IPR001667">
    <property type="entry name" value="DDH_dom"/>
</dbReference>
<evidence type="ECO:0000313" key="10">
    <source>
        <dbReference type="Proteomes" id="UP001501508"/>
    </source>
</evidence>
<feature type="domain" description="DHHA1" evidence="7">
    <location>
        <begin position="356"/>
        <end position="447"/>
    </location>
</feature>
<gene>
    <name evidence="9" type="primary">recJ</name>
    <name evidence="9" type="ORF">GCM10023091_42850</name>
</gene>
<keyword evidence="10" id="KW-1185">Reference proteome</keyword>
<dbReference type="Pfam" id="PF02272">
    <property type="entry name" value="DHHA1"/>
    <property type="match status" value="1"/>
</dbReference>
<dbReference type="Pfam" id="PF17768">
    <property type="entry name" value="RecJ_OB"/>
    <property type="match status" value="1"/>
</dbReference>
<dbReference type="Gene3D" id="3.10.310.30">
    <property type="match status" value="1"/>
</dbReference>
<evidence type="ECO:0000256" key="3">
    <source>
        <dbReference type="ARBA" id="ARBA00022722"/>
    </source>
</evidence>
<dbReference type="RefSeq" id="WP_425568831.1">
    <property type="nucleotide sequence ID" value="NZ_BAABEY010000036.1"/>
</dbReference>
<feature type="domain" description="RecJ OB" evidence="8">
    <location>
        <begin position="461"/>
        <end position="567"/>
    </location>
</feature>
<keyword evidence="4" id="KW-0378">Hydrolase</keyword>
<dbReference type="InterPro" id="IPR051673">
    <property type="entry name" value="SSDNA_exonuclease_RecJ"/>
</dbReference>
<dbReference type="NCBIfam" id="TIGR00644">
    <property type="entry name" value="recJ"/>
    <property type="match status" value="1"/>
</dbReference>
<proteinExistence type="inferred from homology"/>
<dbReference type="Proteomes" id="UP001501508">
    <property type="component" value="Unassembled WGS sequence"/>
</dbReference>